<dbReference type="InterPro" id="IPR043502">
    <property type="entry name" value="DNA/RNA_pol_sf"/>
</dbReference>
<feature type="binding site" evidence="9">
    <location>
        <position position="275"/>
    </location>
    <ligand>
        <name>Mg(2+)</name>
        <dbReference type="ChEBI" id="CHEBI:18420"/>
        <label>2</label>
    </ligand>
</feature>
<accession>A0A8S5L4E9</accession>
<evidence type="ECO:0000256" key="6">
    <source>
        <dbReference type="ARBA" id="ARBA00022953"/>
    </source>
</evidence>
<organism evidence="11 12">
    <name type="scientific">ssRNA phage SRR5466725_11</name>
    <dbReference type="NCBI Taxonomy" id="2786409"/>
    <lineage>
        <taxon>Viruses</taxon>
        <taxon>Riboviria</taxon>
        <taxon>Orthornavirae</taxon>
        <taxon>Lenarviricota</taxon>
        <taxon>Leviviricetes</taxon>
        <taxon>Norzivirales</taxon>
        <taxon>Fiersviridae</taxon>
        <taxon>Jupbevirus</taxon>
        <taxon>Jupbevirus asiocola</taxon>
    </lineage>
</organism>
<sequence length="651" mass="73183">MLQRPPSPDRAGFDCAAFDIGSYLKRVFWSVGFDPFEPSKVGEPGKYHGAARRGGDTYGFAVTYFGEEVMTKFDDEKSESGKVKTDAAASRFDEAEQLCAATNRRFHKYLLGHRPANEQVTRVLLRAREKIGRLLEEVDWERVRKGCTFTQGSSVSLRRGRSSPIHKYSAKVESTNSALSTVSPIFSEIPALMGGIADGSGINIIPGNKLTCVPKNYKTHRMIAGEPSGQMYAQKGMHAEIRRLLRKVGVNLDDQTPNQDWALLGSRSGLVATVDMSMASDTVAYNVVEWMLSLVPQVFDYLDRCRSTQGKFADRTVMYEKFSSMGNANTFELETLIFWALAVATCDISNADSRFVGVYGDDVVIPNRCAGLFMDVLEECGFKPNRDKTFWEDRPHALQKRFRESCGKHFYRGEDVTPVYIRSQPKTLLDYFLLVNNLVRWLRRLEAISDAPCLKQAWKVVDELRAMAPQEWVKPRIPDGFGDGAFIGTFDECTPETYKSRKTQWVEGYRVEVLTERSDKAVGRSACGFPLVWRKLSKRKGSPPVMVMKPIECGKLKKHVATVTAVGFALASLERLEKRSLLPYEFKRVYQPVYGTRRGTQTEPPKRWLGLRELALSFAGAELATEGMSIDLPSTVQVITTIMTIPRSSSW</sequence>
<dbReference type="GeneID" id="80398436"/>
<protein>
    <recommendedName>
        <fullName evidence="1">RNA-directed RNA polymerase</fullName>
        <ecNumber evidence="1">2.7.7.48</ecNumber>
    </recommendedName>
    <alternativeName>
        <fullName evidence="7">RNA replicase beta chain</fullName>
    </alternativeName>
</protein>
<keyword evidence="6" id="KW-0693">Viral RNA replication</keyword>
<keyword evidence="9" id="KW-0460">Magnesium</keyword>
<evidence type="ECO:0000256" key="7">
    <source>
        <dbReference type="ARBA" id="ARBA00030248"/>
    </source>
</evidence>
<evidence type="ECO:0000256" key="8">
    <source>
        <dbReference type="ARBA" id="ARBA00048744"/>
    </source>
</evidence>
<keyword evidence="3" id="KW-0808">Transferase</keyword>
<comment type="cofactor">
    <cofactor evidence="9">
        <name>Mg(2+)</name>
        <dbReference type="ChEBI" id="CHEBI:18420"/>
    </cofactor>
    <text evidence="9">Binds 2 Mg(2+) per subunit.</text>
</comment>
<gene>
    <name evidence="11" type="primary">SRR5466725_11_3</name>
</gene>
<dbReference type="InterPro" id="IPR005093">
    <property type="entry name" value="RNArep_beta"/>
</dbReference>
<evidence type="ECO:0000256" key="4">
    <source>
        <dbReference type="ARBA" id="ARBA00022695"/>
    </source>
</evidence>
<keyword evidence="12" id="KW-1185">Reference proteome</keyword>
<proteinExistence type="predicted"/>
<evidence type="ECO:0000256" key="2">
    <source>
        <dbReference type="ARBA" id="ARBA00022484"/>
    </source>
</evidence>
<dbReference type="KEGG" id="vg:80398436"/>
<dbReference type="EMBL" id="BK014095">
    <property type="protein sequence ID" value="DAD52411.1"/>
    <property type="molecule type" value="Genomic_RNA"/>
</dbReference>
<dbReference type="InterPro" id="IPR007096">
    <property type="entry name" value="RNA-dir_Rpol_cat_phage"/>
</dbReference>
<dbReference type="PROSITE" id="PS50522">
    <property type="entry name" value="RDRP_PHAGE"/>
    <property type="match status" value="1"/>
</dbReference>
<feature type="domain" description="RdRp catalytic" evidence="10">
    <location>
        <begin position="260"/>
        <end position="393"/>
    </location>
</feature>
<evidence type="ECO:0000256" key="3">
    <source>
        <dbReference type="ARBA" id="ARBA00022679"/>
    </source>
</evidence>
<comment type="catalytic activity">
    <reaction evidence="8">
        <text>RNA(n) + a ribonucleoside 5'-triphosphate = RNA(n+1) + diphosphate</text>
        <dbReference type="Rhea" id="RHEA:21248"/>
        <dbReference type="Rhea" id="RHEA-COMP:14527"/>
        <dbReference type="Rhea" id="RHEA-COMP:17342"/>
        <dbReference type="ChEBI" id="CHEBI:33019"/>
        <dbReference type="ChEBI" id="CHEBI:61557"/>
        <dbReference type="ChEBI" id="CHEBI:140395"/>
        <dbReference type="EC" id="2.7.7.48"/>
    </reaction>
</comment>
<keyword evidence="4" id="KW-0548">Nucleotidyltransferase</keyword>
<dbReference type="GO" id="GO:0046872">
    <property type="term" value="F:metal ion binding"/>
    <property type="evidence" value="ECO:0007669"/>
    <property type="project" value="UniProtKB-KW"/>
</dbReference>
<keyword evidence="2 11" id="KW-0696">RNA-directed RNA polymerase</keyword>
<dbReference type="Proteomes" id="UP000681088">
    <property type="component" value="Segment"/>
</dbReference>
<evidence type="ECO:0000256" key="5">
    <source>
        <dbReference type="ARBA" id="ARBA00022741"/>
    </source>
</evidence>
<dbReference type="GO" id="GO:0003968">
    <property type="term" value="F:RNA-directed RNA polymerase activity"/>
    <property type="evidence" value="ECO:0007669"/>
    <property type="project" value="UniProtKB-KW"/>
</dbReference>
<evidence type="ECO:0000256" key="9">
    <source>
        <dbReference type="PIRSR" id="PIRSR605093-1"/>
    </source>
</evidence>
<dbReference type="SUPFAM" id="SSF56672">
    <property type="entry name" value="DNA/RNA polymerases"/>
    <property type="match status" value="1"/>
</dbReference>
<evidence type="ECO:0000313" key="12">
    <source>
        <dbReference type="Proteomes" id="UP000681088"/>
    </source>
</evidence>
<dbReference type="GO" id="GO:0039694">
    <property type="term" value="P:viral RNA genome replication"/>
    <property type="evidence" value="ECO:0007669"/>
    <property type="project" value="InterPro"/>
</dbReference>
<dbReference type="RefSeq" id="YP_010769425.1">
    <property type="nucleotide sequence ID" value="NC_073970.1"/>
</dbReference>
<reference evidence="11 12" key="1">
    <citation type="submission" date="2020-09" db="EMBL/GenBank/DDBJ databases">
        <title>Leviviricetes taxonomy.</title>
        <authorList>
            <person name="Stockdale S.R."/>
            <person name="Callanan J."/>
            <person name="Adriaenssens E.M."/>
            <person name="Kuhn J.H."/>
            <person name="Rumnieks J."/>
            <person name="Shkoporov A."/>
            <person name="Draper L.A."/>
            <person name="Ross P."/>
            <person name="Hill C."/>
        </authorList>
    </citation>
    <scope>NUCLEOTIDE SEQUENCE [LARGE SCALE GENOMIC DNA]</scope>
</reference>
<evidence type="ECO:0000256" key="1">
    <source>
        <dbReference type="ARBA" id="ARBA00012494"/>
    </source>
</evidence>
<evidence type="ECO:0000313" key="11">
    <source>
        <dbReference type="EMBL" id="DAD52411.1"/>
    </source>
</evidence>
<keyword evidence="9" id="KW-0479">Metal-binding</keyword>
<dbReference type="GO" id="GO:0000166">
    <property type="term" value="F:nucleotide binding"/>
    <property type="evidence" value="ECO:0007669"/>
    <property type="project" value="UniProtKB-KW"/>
</dbReference>
<evidence type="ECO:0000259" key="10">
    <source>
        <dbReference type="PROSITE" id="PS50522"/>
    </source>
</evidence>
<feature type="binding site" evidence="9">
    <location>
        <position position="361"/>
    </location>
    <ligand>
        <name>Mg(2+)</name>
        <dbReference type="ChEBI" id="CHEBI:18420"/>
        <label>2</label>
    </ligand>
</feature>
<feature type="binding site" evidence="9">
    <location>
        <position position="362"/>
    </location>
    <ligand>
        <name>Mg(2+)</name>
        <dbReference type="ChEBI" id="CHEBI:18420"/>
        <label>2</label>
    </ligand>
</feature>
<dbReference type="Pfam" id="PF03431">
    <property type="entry name" value="RNA_replicase_B"/>
    <property type="match status" value="1"/>
</dbReference>
<name>A0A8S5L4E9_9VIRU</name>
<keyword evidence="5" id="KW-0547">Nucleotide-binding</keyword>
<dbReference type="EC" id="2.7.7.48" evidence="1"/>